<keyword evidence="9" id="KW-0408">Iron</keyword>
<dbReference type="GO" id="GO:0046872">
    <property type="term" value="F:metal ion binding"/>
    <property type="evidence" value="ECO:0007669"/>
    <property type="project" value="UniProtKB-KW"/>
</dbReference>
<evidence type="ECO:0000256" key="4">
    <source>
        <dbReference type="ARBA" id="ARBA00022617"/>
    </source>
</evidence>
<name>A0ABC8TKE2_9AQUA</name>
<dbReference type="Proteomes" id="UP001642360">
    <property type="component" value="Unassembled WGS sequence"/>
</dbReference>
<feature type="transmembrane region" description="Helical" evidence="11">
    <location>
        <begin position="12"/>
        <end position="36"/>
    </location>
</feature>
<evidence type="ECO:0000313" key="15">
    <source>
        <dbReference type="Proteomes" id="UP001642360"/>
    </source>
</evidence>
<evidence type="ECO:0000313" key="14">
    <source>
        <dbReference type="EMBL" id="CAK9176612.1"/>
    </source>
</evidence>
<evidence type="ECO:0000256" key="5">
    <source>
        <dbReference type="ARBA" id="ARBA00022692"/>
    </source>
</evidence>
<dbReference type="EMBL" id="CAUOFW020005396">
    <property type="protein sequence ID" value="CAK9169925.1"/>
    <property type="molecule type" value="Genomic_DNA"/>
</dbReference>
<organism evidence="13 15">
    <name type="scientific">Ilex paraguariensis</name>
    <name type="common">yerba mate</name>
    <dbReference type="NCBI Taxonomy" id="185542"/>
    <lineage>
        <taxon>Eukaryota</taxon>
        <taxon>Viridiplantae</taxon>
        <taxon>Streptophyta</taxon>
        <taxon>Embryophyta</taxon>
        <taxon>Tracheophyta</taxon>
        <taxon>Spermatophyta</taxon>
        <taxon>Magnoliopsida</taxon>
        <taxon>eudicotyledons</taxon>
        <taxon>Gunneridae</taxon>
        <taxon>Pentapetalae</taxon>
        <taxon>asterids</taxon>
        <taxon>campanulids</taxon>
        <taxon>Aquifoliales</taxon>
        <taxon>Aquifoliaceae</taxon>
        <taxon>Ilex</taxon>
    </lineage>
</organism>
<keyword evidence="5 11" id="KW-0812">Transmembrane</keyword>
<dbReference type="PROSITE" id="PS50939">
    <property type="entry name" value="CYTOCHROME_B561"/>
    <property type="match status" value="1"/>
</dbReference>
<dbReference type="SMART" id="SM00665">
    <property type="entry name" value="B561"/>
    <property type="match status" value="1"/>
</dbReference>
<comment type="cofactor">
    <cofactor evidence="1">
        <name>heme b</name>
        <dbReference type="ChEBI" id="CHEBI:60344"/>
    </cofactor>
</comment>
<comment type="caution">
    <text evidence="13">The sequence shown here is derived from an EMBL/GenBank/DDBJ whole genome shotgun (WGS) entry which is preliminary data.</text>
</comment>
<protein>
    <recommendedName>
        <fullName evidence="12">Cytochrome b561 domain-containing protein</fullName>
    </recommendedName>
</protein>
<keyword evidence="7" id="KW-0249">Electron transport</keyword>
<gene>
    <name evidence="13" type="ORF">ILEXP_LOCUS39411</name>
    <name evidence="14" type="ORF">ILEXP_LOCUS46469</name>
</gene>
<keyword evidence="15" id="KW-1185">Reference proteome</keyword>
<feature type="transmembrane region" description="Helical" evidence="11">
    <location>
        <begin position="160"/>
        <end position="182"/>
    </location>
</feature>
<evidence type="ECO:0000256" key="7">
    <source>
        <dbReference type="ARBA" id="ARBA00022982"/>
    </source>
</evidence>
<keyword evidence="8 11" id="KW-1133">Transmembrane helix</keyword>
<feature type="transmembrane region" description="Helical" evidence="11">
    <location>
        <begin position="88"/>
        <end position="110"/>
    </location>
</feature>
<dbReference type="PANTHER" id="PTHR10106:SF43">
    <property type="entry name" value="CYTOCHROME B561 FAMILY PROTEIN, EXPRESSED"/>
    <property type="match status" value="1"/>
</dbReference>
<evidence type="ECO:0000256" key="10">
    <source>
        <dbReference type="ARBA" id="ARBA00023136"/>
    </source>
</evidence>
<feature type="domain" description="Cytochrome b561" evidence="12">
    <location>
        <begin position="1"/>
        <end position="181"/>
    </location>
</feature>
<dbReference type="PANTHER" id="PTHR10106">
    <property type="entry name" value="CYTOCHROME B561-RELATED"/>
    <property type="match status" value="1"/>
</dbReference>
<accession>A0ABC8TKE2</accession>
<evidence type="ECO:0000256" key="11">
    <source>
        <dbReference type="SAM" id="Phobius"/>
    </source>
</evidence>
<proteinExistence type="predicted"/>
<keyword evidence="10 11" id="KW-0472">Membrane</keyword>
<keyword evidence="6" id="KW-0479">Metal-binding</keyword>
<keyword evidence="4" id="KW-0349">Heme</keyword>
<evidence type="ECO:0000256" key="8">
    <source>
        <dbReference type="ARBA" id="ARBA00022989"/>
    </source>
</evidence>
<feature type="transmembrane region" description="Helical" evidence="11">
    <location>
        <begin position="122"/>
        <end position="140"/>
    </location>
</feature>
<dbReference type="EMBL" id="CAUOFW020006858">
    <property type="protein sequence ID" value="CAK9176612.1"/>
    <property type="molecule type" value="Genomic_DNA"/>
</dbReference>
<evidence type="ECO:0000313" key="13">
    <source>
        <dbReference type="EMBL" id="CAK9169925.1"/>
    </source>
</evidence>
<evidence type="ECO:0000256" key="6">
    <source>
        <dbReference type="ARBA" id="ARBA00022723"/>
    </source>
</evidence>
<dbReference type="InterPro" id="IPR043205">
    <property type="entry name" value="CYB561/CYBRD1-like"/>
</dbReference>
<dbReference type="Pfam" id="PF03188">
    <property type="entry name" value="Cytochrom_B561"/>
    <property type="match status" value="1"/>
</dbReference>
<evidence type="ECO:0000256" key="9">
    <source>
        <dbReference type="ARBA" id="ARBA00023004"/>
    </source>
</evidence>
<dbReference type="InterPro" id="IPR006593">
    <property type="entry name" value="Cyt_b561/ferric_Rdtase_TM"/>
</dbReference>
<evidence type="ECO:0000259" key="12">
    <source>
        <dbReference type="PROSITE" id="PS50939"/>
    </source>
</evidence>
<evidence type="ECO:0000256" key="2">
    <source>
        <dbReference type="ARBA" id="ARBA00004141"/>
    </source>
</evidence>
<evidence type="ECO:0000256" key="1">
    <source>
        <dbReference type="ARBA" id="ARBA00001970"/>
    </source>
</evidence>
<reference evidence="13 15" key="1">
    <citation type="submission" date="2024-02" db="EMBL/GenBank/DDBJ databases">
        <authorList>
            <person name="Vignale AGUSTIN F."/>
            <person name="Sosa J E."/>
            <person name="Modenutti C."/>
        </authorList>
    </citation>
    <scope>NUCLEOTIDE SEQUENCE [LARGE SCALE GENOMIC DNA]</scope>
</reference>
<comment type="subcellular location">
    <subcellularLocation>
        <location evidence="2">Membrane</location>
        <topology evidence="2">Multi-pass membrane protein</topology>
    </subcellularLocation>
</comment>
<evidence type="ECO:0000256" key="3">
    <source>
        <dbReference type="ARBA" id="ARBA00022448"/>
    </source>
</evidence>
<keyword evidence="3" id="KW-0813">Transport</keyword>
<sequence length="186" mass="20932">MAPKSRQSFQLSALPVAMFAHLVAIAVMALLLVWLLHFRDGAPIVNGDWVYLNSRGSYNGIQDCTSNKKVFKFHNELGIPDMYTLHSWLGLSTICLFGLQLLFAFFAFLFPGAEWSTRARLAPWHVFFGIVIFFMAILSAETGLVEKFIFLKLQRGQEALIVNFTGLLILLFGISVGLTVLLPQRY</sequence>
<dbReference type="Gene3D" id="1.20.120.1770">
    <property type="match status" value="1"/>
</dbReference>
<dbReference type="GO" id="GO:0016020">
    <property type="term" value="C:membrane"/>
    <property type="evidence" value="ECO:0007669"/>
    <property type="project" value="UniProtKB-SubCell"/>
</dbReference>
<dbReference type="AlphaFoldDB" id="A0ABC8TKE2"/>